<comment type="caution">
    <text evidence="1">The sequence shown here is derived from an EMBL/GenBank/DDBJ whole genome shotgun (WGS) entry which is preliminary data.</text>
</comment>
<dbReference type="SUPFAM" id="SSF55961">
    <property type="entry name" value="Bet v1-like"/>
    <property type="match status" value="1"/>
</dbReference>
<dbReference type="InterPro" id="IPR023393">
    <property type="entry name" value="START-like_dom_sf"/>
</dbReference>
<gene>
    <name evidence="1" type="ORF">ACFPH6_12315</name>
</gene>
<dbReference type="Pfam" id="PF10604">
    <property type="entry name" value="Polyketide_cyc2"/>
    <property type="match status" value="1"/>
</dbReference>
<dbReference type="InterPro" id="IPR019587">
    <property type="entry name" value="Polyketide_cyclase/dehydratase"/>
</dbReference>
<dbReference type="EMBL" id="JBHSFG010000020">
    <property type="protein sequence ID" value="MFC4465310.1"/>
    <property type="molecule type" value="Genomic_DNA"/>
</dbReference>
<keyword evidence="2" id="KW-1185">Reference proteome</keyword>
<dbReference type="Gene3D" id="3.30.530.20">
    <property type="match status" value="1"/>
</dbReference>
<proteinExistence type="predicted"/>
<organism evidence="1 2">
    <name type="scientific">Streptomyces xiangluensis</name>
    <dbReference type="NCBI Taxonomy" id="2665720"/>
    <lineage>
        <taxon>Bacteria</taxon>
        <taxon>Bacillati</taxon>
        <taxon>Actinomycetota</taxon>
        <taxon>Actinomycetes</taxon>
        <taxon>Kitasatosporales</taxon>
        <taxon>Streptomycetaceae</taxon>
        <taxon>Streptomyces</taxon>
    </lineage>
</organism>
<evidence type="ECO:0000313" key="2">
    <source>
        <dbReference type="Proteomes" id="UP001596012"/>
    </source>
</evidence>
<accession>A0ABV8YMF9</accession>
<name>A0ABV8YMF9_9ACTN</name>
<sequence>MWEFEHTIEAADITPAQVWARYADIASWTEWDEGIEKVTLDGPFTTGSTGTMTPAGQDPLPFTITEAVEGEGFTDETVIPDAVTLRFIHRLAALPGGGTKVTHRLEIDGPAAEQMGPELGPQITEDFPEAMQSLVQAARKNG</sequence>
<protein>
    <submittedName>
        <fullName evidence="1">SRPBCC family protein</fullName>
    </submittedName>
</protein>
<dbReference type="Proteomes" id="UP001596012">
    <property type="component" value="Unassembled WGS sequence"/>
</dbReference>
<evidence type="ECO:0000313" key="1">
    <source>
        <dbReference type="EMBL" id="MFC4465310.1"/>
    </source>
</evidence>
<reference evidence="2" key="1">
    <citation type="journal article" date="2019" name="Int. J. Syst. Evol. Microbiol.">
        <title>The Global Catalogue of Microorganisms (GCM) 10K type strain sequencing project: providing services to taxonomists for standard genome sequencing and annotation.</title>
        <authorList>
            <consortium name="The Broad Institute Genomics Platform"/>
            <consortium name="The Broad Institute Genome Sequencing Center for Infectious Disease"/>
            <person name="Wu L."/>
            <person name="Ma J."/>
        </authorList>
    </citation>
    <scope>NUCLEOTIDE SEQUENCE [LARGE SCALE GENOMIC DNA]</scope>
    <source>
        <strain evidence="2">DT43</strain>
    </source>
</reference>
<dbReference type="RefSeq" id="WP_386341194.1">
    <property type="nucleotide sequence ID" value="NZ_JBHSFG010000020.1"/>
</dbReference>